<dbReference type="Pfam" id="PF12833">
    <property type="entry name" value="HTH_18"/>
    <property type="match status" value="1"/>
</dbReference>
<accession>A0A1T4VDU9</accession>
<dbReference type="GO" id="GO:0043565">
    <property type="term" value="F:sequence-specific DNA binding"/>
    <property type="evidence" value="ECO:0007669"/>
    <property type="project" value="InterPro"/>
</dbReference>
<evidence type="ECO:0000256" key="6">
    <source>
        <dbReference type="ARBA" id="ARBA00023015"/>
    </source>
</evidence>
<dbReference type="InterPro" id="IPR018062">
    <property type="entry name" value="HTH_AraC-typ_CS"/>
</dbReference>
<dbReference type="SUPFAM" id="SSF46689">
    <property type="entry name" value="Homeodomain-like"/>
    <property type="match status" value="2"/>
</dbReference>
<dbReference type="Gene3D" id="3.40.50.2300">
    <property type="match status" value="1"/>
</dbReference>
<feature type="domain" description="HTH araC/xylS-type" evidence="11">
    <location>
        <begin position="442"/>
        <end position="541"/>
    </location>
</feature>
<name>A0A1T4VDU9_9FIRM</name>
<dbReference type="InterPro" id="IPR018060">
    <property type="entry name" value="HTH_AraC"/>
</dbReference>
<reference evidence="13 14" key="1">
    <citation type="submission" date="2017-02" db="EMBL/GenBank/DDBJ databases">
        <authorList>
            <person name="Peterson S.W."/>
        </authorList>
    </citation>
    <scope>NUCLEOTIDE SEQUENCE [LARGE SCALE GENOMIC DNA]</scope>
    <source>
        <strain evidence="13 14">ATCC 35992</strain>
    </source>
</reference>
<dbReference type="STRING" id="39495.SAMN02745111_00756"/>
<dbReference type="Proteomes" id="UP000190814">
    <property type="component" value="Unassembled WGS sequence"/>
</dbReference>
<dbReference type="SMART" id="SM00342">
    <property type="entry name" value="HTH_ARAC"/>
    <property type="match status" value="1"/>
</dbReference>
<evidence type="ECO:0000256" key="8">
    <source>
        <dbReference type="ARBA" id="ARBA00023163"/>
    </source>
</evidence>
<feature type="domain" description="Response regulatory" evidence="12">
    <location>
        <begin position="8"/>
        <end position="125"/>
    </location>
</feature>
<dbReference type="PANTHER" id="PTHR42713:SF3">
    <property type="entry name" value="TRANSCRIPTIONAL REGULATORY PROTEIN HPTR"/>
    <property type="match status" value="1"/>
</dbReference>
<dbReference type="InterPro" id="IPR011006">
    <property type="entry name" value="CheY-like_superfamily"/>
</dbReference>
<evidence type="ECO:0000256" key="7">
    <source>
        <dbReference type="ARBA" id="ARBA00023125"/>
    </source>
</evidence>
<dbReference type="PROSITE" id="PS01124">
    <property type="entry name" value="HTH_ARAC_FAMILY_2"/>
    <property type="match status" value="1"/>
</dbReference>
<dbReference type="InterPro" id="IPR009057">
    <property type="entry name" value="Homeodomain-like_sf"/>
</dbReference>
<protein>
    <recommendedName>
        <fullName evidence="2">Stage 0 sporulation protein A homolog</fullName>
    </recommendedName>
</protein>
<dbReference type="GO" id="GO:0003700">
    <property type="term" value="F:DNA-binding transcription factor activity"/>
    <property type="evidence" value="ECO:0007669"/>
    <property type="project" value="InterPro"/>
</dbReference>
<dbReference type="PROSITE" id="PS00041">
    <property type="entry name" value="HTH_ARAC_FAMILY_1"/>
    <property type="match status" value="1"/>
</dbReference>
<dbReference type="SMART" id="SM00448">
    <property type="entry name" value="REC"/>
    <property type="match status" value="1"/>
</dbReference>
<keyword evidence="4 10" id="KW-0597">Phosphoprotein</keyword>
<comment type="subcellular location">
    <subcellularLocation>
        <location evidence="1">Cytoplasm</location>
    </subcellularLocation>
</comment>
<dbReference type="AlphaFoldDB" id="A0A1T4VDU9"/>
<organism evidence="13 14">
    <name type="scientific">Eubacterium uniforme</name>
    <dbReference type="NCBI Taxonomy" id="39495"/>
    <lineage>
        <taxon>Bacteria</taxon>
        <taxon>Bacillati</taxon>
        <taxon>Bacillota</taxon>
        <taxon>Clostridia</taxon>
        <taxon>Eubacteriales</taxon>
        <taxon>Eubacteriaceae</taxon>
        <taxon>Eubacterium</taxon>
    </lineage>
</organism>
<comment type="function">
    <text evidence="9">May play the central regulatory role in sporulation. It may be an element of the effector pathway responsible for the activation of sporulation genes in response to nutritional stress. Spo0A may act in concert with spo0H (a sigma factor) to control the expression of some genes that are critical to the sporulation process.</text>
</comment>
<dbReference type="GO" id="GO:0000160">
    <property type="term" value="P:phosphorelay signal transduction system"/>
    <property type="evidence" value="ECO:0007669"/>
    <property type="project" value="UniProtKB-KW"/>
</dbReference>
<keyword evidence="5" id="KW-0902">Two-component regulatory system</keyword>
<dbReference type="Gene3D" id="1.10.10.60">
    <property type="entry name" value="Homeodomain-like"/>
    <property type="match status" value="2"/>
</dbReference>
<evidence type="ECO:0000313" key="13">
    <source>
        <dbReference type="EMBL" id="SKA63076.1"/>
    </source>
</evidence>
<evidence type="ECO:0000256" key="9">
    <source>
        <dbReference type="ARBA" id="ARBA00024867"/>
    </source>
</evidence>
<sequence>MEDVRKIKVFLVEDEVVIRSGIKSKIDWSANGFEFVGEAGDGELAYPKIIETAPDILITDIKMPFVNGLELSKLVKKEIPDIKIVLLTGYDEFEYAKEAIDIGVTEYLLKPISSDKLLETLIKIKDTILRESEDKELLVRYNMDMKENSERNKLKFLNRILSSDMSMTKLLEEAESFDMDFSRSYYNVIIFNAFPKEDNEEGIVKVNEVLDLCEKKYAGNANVYTFQKDVEGLVFIVCDMSEEDVSKICDETVSNIKEICKDYNSLRYFVGVGKTVMRVHNLKDAYVSAERAFSRRFDSEKSDVLYIEKYEEQLSTDVIKENSFVEIESIRRSLEKFISLGGVDEVPEYVDGLMRKLDGDYINSVIMRQYIIMDVYVVCMSKAESDSNNENTDEVKIISEFKNRMTSVNNRDDVYAFIKDIITETINYREVVNTKKFSKLINRVKHVIEEEYGNRDFSLGYIADKLAVNKSYLSRLFLQETGETFTDYLLKFRLKKGEELLAETDMTVTAISLEIGYNDPHYFSYVYKKERGFTPRDYRMKMRNVDEE</sequence>
<keyword evidence="8" id="KW-0804">Transcription</keyword>
<dbReference type="Pfam" id="PF00072">
    <property type="entry name" value="Response_reg"/>
    <property type="match status" value="1"/>
</dbReference>
<evidence type="ECO:0000256" key="4">
    <source>
        <dbReference type="ARBA" id="ARBA00022553"/>
    </source>
</evidence>
<dbReference type="InterPro" id="IPR001789">
    <property type="entry name" value="Sig_transdc_resp-reg_receiver"/>
</dbReference>
<dbReference type="CDD" id="cd17536">
    <property type="entry name" value="REC_YesN-like"/>
    <property type="match status" value="1"/>
</dbReference>
<dbReference type="SUPFAM" id="SSF52172">
    <property type="entry name" value="CheY-like"/>
    <property type="match status" value="1"/>
</dbReference>
<keyword evidence="6" id="KW-0805">Transcription regulation</keyword>
<keyword evidence="3" id="KW-0963">Cytoplasm</keyword>
<dbReference type="GO" id="GO:0005737">
    <property type="term" value="C:cytoplasm"/>
    <property type="evidence" value="ECO:0007669"/>
    <property type="project" value="UniProtKB-SubCell"/>
</dbReference>
<evidence type="ECO:0000259" key="12">
    <source>
        <dbReference type="PROSITE" id="PS50110"/>
    </source>
</evidence>
<keyword evidence="14" id="KW-1185">Reference proteome</keyword>
<dbReference type="RefSeq" id="WP_207651108.1">
    <property type="nucleotide sequence ID" value="NZ_FUXZ01000004.1"/>
</dbReference>
<evidence type="ECO:0000256" key="3">
    <source>
        <dbReference type="ARBA" id="ARBA00022490"/>
    </source>
</evidence>
<keyword evidence="7" id="KW-0238">DNA-binding</keyword>
<evidence type="ECO:0000256" key="5">
    <source>
        <dbReference type="ARBA" id="ARBA00023012"/>
    </source>
</evidence>
<evidence type="ECO:0000256" key="10">
    <source>
        <dbReference type="PROSITE-ProRule" id="PRU00169"/>
    </source>
</evidence>
<gene>
    <name evidence="13" type="ORF">SAMN02745111_00756</name>
</gene>
<dbReference type="InterPro" id="IPR051552">
    <property type="entry name" value="HptR"/>
</dbReference>
<dbReference type="PROSITE" id="PS50110">
    <property type="entry name" value="RESPONSE_REGULATORY"/>
    <property type="match status" value="1"/>
</dbReference>
<evidence type="ECO:0000259" key="11">
    <source>
        <dbReference type="PROSITE" id="PS01124"/>
    </source>
</evidence>
<evidence type="ECO:0000256" key="2">
    <source>
        <dbReference type="ARBA" id="ARBA00018672"/>
    </source>
</evidence>
<proteinExistence type="predicted"/>
<dbReference type="EMBL" id="FUXZ01000004">
    <property type="protein sequence ID" value="SKA63076.1"/>
    <property type="molecule type" value="Genomic_DNA"/>
</dbReference>
<evidence type="ECO:0000313" key="14">
    <source>
        <dbReference type="Proteomes" id="UP000190814"/>
    </source>
</evidence>
<evidence type="ECO:0000256" key="1">
    <source>
        <dbReference type="ARBA" id="ARBA00004496"/>
    </source>
</evidence>
<feature type="modified residue" description="4-aspartylphosphate" evidence="10">
    <location>
        <position position="60"/>
    </location>
</feature>
<dbReference type="PANTHER" id="PTHR42713">
    <property type="entry name" value="HISTIDINE KINASE-RELATED"/>
    <property type="match status" value="1"/>
</dbReference>